<dbReference type="SUPFAM" id="SSF117281">
    <property type="entry name" value="Kelch motif"/>
    <property type="match status" value="1"/>
</dbReference>
<evidence type="ECO:0000313" key="1">
    <source>
        <dbReference type="EMBL" id="CAG5078443.1"/>
    </source>
</evidence>
<dbReference type="InterPro" id="IPR015915">
    <property type="entry name" value="Kelch-typ_b-propeller"/>
</dbReference>
<keyword evidence="2" id="KW-1185">Reference proteome</keyword>
<reference evidence="1 2" key="1">
    <citation type="submission" date="2021-04" db="EMBL/GenBank/DDBJ databases">
        <authorList>
            <person name="Bliznina A."/>
        </authorList>
    </citation>
    <scope>NUCLEOTIDE SEQUENCE [LARGE SCALE GENOMIC DNA]</scope>
</reference>
<sequence length="402" mass="44473">MLLSAIFLTAANAIGLHQHSERACPDQELMQECMGICRVEYNYCRLLCETDYCLSICQRQYDECNDACPCGADCPAGCAGCDNPICPIVTTEEIATTTVEITTTVAPTLPPPYLYVIMPKMSESYLYSGNTTSALYEAAFQGDHKKYTRRSVTAMIQNVVYIFGGEFDNRKIAYLSDCSFVEVSARLNSNYSSGAAAISLDDGTKALICFEEHANYDSCELFDGKKAVQTHSTNLPHLHGALGMYYGQPTTMGGWHKEGKGKTETYTPEGWRQIVDHPKKIAGHSLIGLPNGSMLLVGGKSNKEFQPGLWILKKVNGADKWESFGELKMAVSHPSTMIIDSSIFVFPGAGAVVDDVKQYPLQRIDFIDESLETISDVEHIGDHENYNYMPVLFFTSDMYCLK</sequence>
<dbReference type="Proteomes" id="UP001158576">
    <property type="component" value="Chromosome PAR"/>
</dbReference>
<dbReference type="EMBL" id="OU015568">
    <property type="protein sequence ID" value="CAG5078443.1"/>
    <property type="molecule type" value="Genomic_DNA"/>
</dbReference>
<gene>
    <name evidence="1" type="ORF">OKIOD_LOCUS544</name>
</gene>
<name>A0ABN7RNY3_OIKDI</name>
<dbReference type="Gene3D" id="2.120.10.80">
    <property type="entry name" value="Kelch-type beta propeller"/>
    <property type="match status" value="1"/>
</dbReference>
<protein>
    <submittedName>
        <fullName evidence="1">Oidioi.mRNA.OKI2018_I69.PAR.g8986.t1.cds</fullName>
    </submittedName>
</protein>
<evidence type="ECO:0000313" key="2">
    <source>
        <dbReference type="Proteomes" id="UP001158576"/>
    </source>
</evidence>
<proteinExistence type="predicted"/>
<organism evidence="1 2">
    <name type="scientific">Oikopleura dioica</name>
    <name type="common">Tunicate</name>
    <dbReference type="NCBI Taxonomy" id="34765"/>
    <lineage>
        <taxon>Eukaryota</taxon>
        <taxon>Metazoa</taxon>
        <taxon>Chordata</taxon>
        <taxon>Tunicata</taxon>
        <taxon>Appendicularia</taxon>
        <taxon>Copelata</taxon>
        <taxon>Oikopleuridae</taxon>
        <taxon>Oikopleura</taxon>
    </lineage>
</organism>
<accession>A0ABN7RNY3</accession>